<evidence type="ECO:0000313" key="1">
    <source>
        <dbReference type="EMBL" id="SFS82300.1"/>
    </source>
</evidence>
<keyword evidence="2" id="KW-1185">Reference proteome</keyword>
<dbReference type="AlphaFoldDB" id="A0A1I6SZM5"/>
<name>A0A1I6SZM5_9BACL</name>
<reference evidence="2" key="1">
    <citation type="submission" date="2016-10" db="EMBL/GenBank/DDBJ databases">
        <authorList>
            <person name="Varghese N."/>
            <person name="Submissions S."/>
        </authorList>
    </citation>
    <scope>NUCLEOTIDE SEQUENCE [LARGE SCALE GENOMIC DNA]</scope>
    <source>
        <strain evidence="2">DSM 45789</strain>
    </source>
</reference>
<accession>A0A1I6SZM5</accession>
<dbReference type="Proteomes" id="UP000198660">
    <property type="component" value="Unassembled WGS sequence"/>
</dbReference>
<dbReference type="RefSeq" id="WP_091837663.1">
    <property type="nucleotide sequence ID" value="NZ_FPAA01000008.1"/>
</dbReference>
<protein>
    <submittedName>
        <fullName evidence="1">Uncharacterized protein</fullName>
    </submittedName>
</protein>
<proteinExistence type="predicted"/>
<dbReference type="EMBL" id="FPAA01000008">
    <property type="protein sequence ID" value="SFS82300.1"/>
    <property type="molecule type" value="Genomic_DNA"/>
</dbReference>
<evidence type="ECO:0000313" key="2">
    <source>
        <dbReference type="Proteomes" id="UP000198660"/>
    </source>
</evidence>
<gene>
    <name evidence="1" type="ORF">SAMN05444972_108151</name>
</gene>
<organism evidence="1 2">
    <name type="scientific">Marininema halotolerans</name>
    <dbReference type="NCBI Taxonomy" id="1155944"/>
    <lineage>
        <taxon>Bacteria</taxon>
        <taxon>Bacillati</taxon>
        <taxon>Bacillota</taxon>
        <taxon>Bacilli</taxon>
        <taxon>Bacillales</taxon>
        <taxon>Thermoactinomycetaceae</taxon>
        <taxon>Marininema</taxon>
    </lineage>
</organism>
<sequence>MTIAVQSVNAKPLAEGRVAWSVPYTTGLIAGSEGVLGRGDYHTGLSINNPSSRPIPVMVQILPATPVGVTTQKKQVNAKRVIRRVLTAGETLVLAINRTGPFSRQKGVTAKQRLAESGSAIVYGRSLDLQVTVVYSRTTTRT</sequence>